<feature type="non-terminal residue" evidence="2">
    <location>
        <position position="117"/>
    </location>
</feature>
<name>A0A383DC75_9ZZZZ</name>
<protein>
    <recommendedName>
        <fullName evidence="1">3-keto-alpha-glucoside-1,2-lyase/3-keto-2-hydroxy-glucal hydratase domain-containing protein</fullName>
    </recommendedName>
</protein>
<reference evidence="2" key="1">
    <citation type="submission" date="2018-05" db="EMBL/GenBank/DDBJ databases">
        <authorList>
            <person name="Lanie J.A."/>
            <person name="Ng W.-L."/>
            <person name="Kazmierczak K.M."/>
            <person name="Andrzejewski T.M."/>
            <person name="Davidsen T.M."/>
            <person name="Wayne K.J."/>
            <person name="Tettelin H."/>
            <person name="Glass J.I."/>
            <person name="Rusch D."/>
            <person name="Podicherti R."/>
            <person name="Tsui H.-C.T."/>
            <person name="Winkler M.E."/>
        </authorList>
    </citation>
    <scope>NUCLEOTIDE SEQUENCE</scope>
</reference>
<evidence type="ECO:0000259" key="1">
    <source>
        <dbReference type="Pfam" id="PF06439"/>
    </source>
</evidence>
<dbReference type="GO" id="GO:0016787">
    <property type="term" value="F:hydrolase activity"/>
    <property type="evidence" value="ECO:0007669"/>
    <property type="project" value="InterPro"/>
</dbReference>
<dbReference type="Gene3D" id="2.60.120.560">
    <property type="entry name" value="Exo-inulinase, domain 1"/>
    <property type="match status" value="1"/>
</dbReference>
<dbReference type="EMBL" id="UINC01216091">
    <property type="protein sequence ID" value="SVE42087.1"/>
    <property type="molecule type" value="Genomic_DNA"/>
</dbReference>
<gene>
    <name evidence="2" type="ORF">METZ01_LOCUS494941</name>
</gene>
<proteinExistence type="predicted"/>
<feature type="domain" description="3-keto-alpha-glucoside-1,2-lyase/3-keto-2-hydroxy-glucal hydratase" evidence="1">
    <location>
        <begin position="44"/>
        <end position="109"/>
    </location>
</feature>
<organism evidence="2">
    <name type="scientific">marine metagenome</name>
    <dbReference type="NCBI Taxonomy" id="408172"/>
    <lineage>
        <taxon>unclassified sequences</taxon>
        <taxon>metagenomes</taxon>
        <taxon>ecological metagenomes</taxon>
    </lineage>
</organism>
<accession>A0A383DC75</accession>
<dbReference type="Pfam" id="PF06439">
    <property type="entry name" value="3keto-disac_hyd"/>
    <property type="match status" value="1"/>
</dbReference>
<dbReference type="AlphaFoldDB" id="A0A383DC75"/>
<sequence>MKTKKPNFLLPRSLLLLIAFCMPGLLAFAGKQIDLLTPKTISLNKNWVLEKGVLSPSKTPGGIIWSKEKFGDFEISLQYKTSQKANSGLFFRTDPKNAVQGGFEIQIASPGIYGGKH</sequence>
<evidence type="ECO:0000313" key="2">
    <source>
        <dbReference type="EMBL" id="SVE42087.1"/>
    </source>
</evidence>
<dbReference type="InterPro" id="IPR010496">
    <property type="entry name" value="AL/BT2_dom"/>
</dbReference>